<feature type="transmembrane region" description="Helical" evidence="3">
    <location>
        <begin position="1501"/>
        <end position="1521"/>
    </location>
</feature>
<dbReference type="Proteomes" id="UP001390339">
    <property type="component" value="Unassembled WGS sequence"/>
</dbReference>
<dbReference type="Pfam" id="PF24809">
    <property type="entry name" value="DUF7708"/>
    <property type="match status" value="1"/>
</dbReference>
<evidence type="ECO:0000313" key="7">
    <source>
        <dbReference type="Proteomes" id="UP001390339"/>
    </source>
</evidence>
<evidence type="ECO:0000256" key="3">
    <source>
        <dbReference type="SAM" id="Phobius"/>
    </source>
</evidence>
<keyword evidence="1" id="KW-0677">Repeat</keyword>
<feature type="domain" description="Nephrocystin 3-like N-terminal" evidence="5">
    <location>
        <begin position="267"/>
        <end position="437"/>
    </location>
</feature>
<evidence type="ECO:0000256" key="2">
    <source>
        <dbReference type="SAM" id="MobiDB-lite"/>
    </source>
</evidence>
<feature type="compositionally biased region" description="Low complexity" evidence="2">
    <location>
        <begin position="1065"/>
        <end position="1074"/>
    </location>
</feature>
<feature type="region of interest" description="Disordered" evidence="2">
    <location>
        <begin position="1195"/>
        <end position="1234"/>
    </location>
</feature>
<evidence type="ECO:0000259" key="4">
    <source>
        <dbReference type="Pfam" id="PF24809"/>
    </source>
</evidence>
<keyword evidence="3" id="KW-0472">Membrane</keyword>
<evidence type="ECO:0008006" key="8">
    <source>
        <dbReference type="Google" id="ProtNLM"/>
    </source>
</evidence>
<dbReference type="Gene3D" id="3.40.50.300">
    <property type="entry name" value="P-loop containing nucleotide triphosphate hydrolases"/>
    <property type="match status" value="1"/>
</dbReference>
<dbReference type="SUPFAM" id="SSF52540">
    <property type="entry name" value="P-loop containing nucleoside triphosphate hydrolases"/>
    <property type="match status" value="1"/>
</dbReference>
<dbReference type="PANTHER" id="PTHR10039">
    <property type="entry name" value="AMELOGENIN"/>
    <property type="match status" value="1"/>
</dbReference>
<feature type="transmembrane region" description="Helical" evidence="3">
    <location>
        <begin position="1414"/>
        <end position="1431"/>
    </location>
</feature>
<proteinExistence type="predicted"/>
<gene>
    <name evidence="6" type="ORF">PGQ11_003078</name>
</gene>
<name>A0ABR2J4I5_9PEZI</name>
<dbReference type="PANTHER" id="PTHR10039:SF14">
    <property type="entry name" value="NACHT DOMAIN-CONTAINING PROTEIN"/>
    <property type="match status" value="1"/>
</dbReference>
<feature type="transmembrane region" description="Helical" evidence="3">
    <location>
        <begin position="1388"/>
        <end position="1407"/>
    </location>
</feature>
<evidence type="ECO:0000259" key="5">
    <source>
        <dbReference type="Pfam" id="PF24883"/>
    </source>
</evidence>
<feature type="compositionally biased region" description="Polar residues" evidence="2">
    <location>
        <begin position="1080"/>
        <end position="1095"/>
    </location>
</feature>
<dbReference type="InterPro" id="IPR056125">
    <property type="entry name" value="DUF7708"/>
</dbReference>
<comment type="caution">
    <text evidence="6">The sequence shown here is derived from an EMBL/GenBank/DDBJ whole genome shotgun (WGS) entry which is preliminary data.</text>
</comment>
<dbReference type="InterPro" id="IPR027417">
    <property type="entry name" value="P-loop_NTPase"/>
</dbReference>
<dbReference type="InterPro" id="IPR056884">
    <property type="entry name" value="NPHP3-like_N"/>
</dbReference>
<keyword evidence="3" id="KW-0812">Transmembrane</keyword>
<sequence length="1525" mass="171897">MPTPAPSDQARKAMKSAFNQLQATITPGHARSFSSTTLEHVRTELLKIENELAARQLLRNTRRLAPLLQGLEHYAKVMDVLCNGTPFLPWVWAPITLILRIASEHLEAFEHIVKGYRRIAECLGRFAVLDNAFKHVHGFQQTLAVFYADILEFHGHAYQFVHRSGWKLLFVTSWHRFQRRFDHIFDNLKKHEELIDKEANAHNIAEAQQMRLDVRAWQEKCAEQLERTDRDQSIKQHDSIISWLKVDGSDQLNIFQALFEESTKYPGTCEWVIQHKTVRSFLQRKPEVPVLWIQGAAGTGKSVLSSNIMNYMDHSGWLVLSHFCNYAYPSSTKYDCILRSLLAQLIRKDGDLAAHVYEDYVLGKKTPSIPILERLLHFLLSSISKQSQQTAYIWVILDGLDECDSVTQNKVLSLITHATSRAPSSSEVICKALISCRFSASASTKLRRTQAISLAEEKEQMSKSIQLYAAQRLNAIYSKFQQLSLSEDDIKGIEDTITKKADGMFLYARLVLDYLSSNIFFHGYEIKDSVHELPKELSEFYSKIVTQILVHLNRRSVDRLKCALGWIAFSRRPLKKMEFLSANAFSSDEEEVKHVAPQYMLDICTALIEERPDSRLGFIHVSVKEFLQSKSSNLVLIERDCLLQHGIATVRCLLAGIEAFLKAVPQHHEQVLLEVIKGLHSFHIYSKEYWTDYLLSLVKPDEEEDSTYNPLFNRALEFATKLDQHGNGGSEPTTYVDERISNLPDPLLRRVLNECLKARSEGDLKLKLQQVEAKGKAVANTGILAIPSPSEGVSLLLERYQATLQYLLRQTDFPGITAAEFNSFKRQSRSSAFTCRVKGCPQATEGLESQAKCHEHELLHVRRPECTYPGCQYPPFVSSAALKRHINTSHNPTPQRKAIRRVKNMHPGSLQYANIPRPKAADERDSPSYQEPKESIPRYTSYPSLPKLDRTMTDIYNDKLESPSITIESASPAAQSQLVMSPSSTANKHESHALSYDRLAATLQQREPQDEVQQLNASQIQDIFTSQGVPKSDPEFMRLGQILENTTQLQQQALARQQQQLAQEQAQQQAQAREVPPTKQPNTRQQAQIGGQQLVYSRPLVRTEAQRQAQEVPQIEQPSAPKMRHREYQTQQKQQQHEQQHPDSNYGSQRYGDTLDYNRRLPDLKQFDRAISPYSLYPTYQRQPETPIAAAENERTAITSGQRTADSERRLYPESWSRGNKRPSTVFDGSRTDYADTTIDPNPLVFDGRNTIRFPIYNTGRDMTPGGGAPPLKYADDWMTPGRRYPLPPSTFSSSLSSNPMRIPNNRPRTESVFAAPPLPPPRYVPVDDPLDNVRQSALDNFEGPLPLLVALKIRIVLTTRVRIRRVPVRVIMAPSVLLRVVIARSGAPAQSLILPFLFLFILPIIGKRHLDPVLLLGPEVLLVGGAHVLVGRVERLFLRVVRVRGRQTPLGVGADGVELLPRVPAVVHDLPVAPAEAAGVGGDRLARLEVCGVAGREGDIGGISLAICGAAAAAAALVFLHTGR</sequence>
<evidence type="ECO:0000313" key="6">
    <source>
        <dbReference type="EMBL" id="KAK8872564.1"/>
    </source>
</evidence>
<reference evidence="6 7" key="1">
    <citation type="journal article" date="2024" name="IMA Fungus">
        <title>Apiospora arundinis, a panoply of carbohydrate-active enzymes and secondary metabolites.</title>
        <authorList>
            <person name="Sorensen T."/>
            <person name="Petersen C."/>
            <person name="Muurmann A.T."/>
            <person name="Christiansen J.V."/>
            <person name="Brundto M.L."/>
            <person name="Overgaard C.K."/>
            <person name="Boysen A.T."/>
            <person name="Wollenberg R.D."/>
            <person name="Larsen T.O."/>
            <person name="Sorensen J.L."/>
            <person name="Nielsen K.L."/>
            <person name="Sondergaard T.E."/>
        </authorList>
    </citation>
    <scope>NUCLEOTIDE SEQUENCE [LARGE SCALE GENOMIC DNA]</scope>
    <source>
        <strain evidence="6 7">AAU 773</strain>
    </source>
</reference>
<dbReference type="EMBL" id="JAPCWZ010000003">
    <property type="protein sequence ID" value="KAK8872564.1"/>
    <property type="molecule type" value="Genomic_DNA"/>
</dbReference>
<feature type="compositionally biased region" description="Basic and acidic residues" evidence="2">
    <location>
        <begin position="919"/>
        <end position="936"/>
    </location>
</feature>
<dbReference type="Pfam" id="PF24883">
    <property type="entry name" value="NPHP3_N"/>
    <property type="match status" value="1"/>
</dbReference>
<feature type="domain" description="DUF7708" evidence="4">
    <location>
        <begin position="67"/>
        <end position="206"/>
    </location>
</feature>
<feature type="region of interest" description="Disordered" evidence="2">
    <location>
        <begin position="906"/>
        <end position="944"/>
    </location>
</feature>
<accession>A0ABR2J4I5</accession>
<keyword evidence="3" id="KW-1133">Transmembrane helix</keyword>
<keyword evidence="7" id="KW-1185">Reference proteome</keyword>
<evidence type="ECO:0000256" key="1">
    <source>
        <dbReference type="ARBA" id="ARBA00022737"/>
    </source>
</evidence>
<protein>
    <recommendedName>
        <fullName evidence="8">NACHT domain-containing protein</fullName>
    </recommendedName>
</protein>
<organism evidence="6 7">
    <name type="scientific">Apiospora arundinis</name>
    <dbReference type="NCBI Taxonomy" id="335852"/>
    <lineage>
        <taxon>Eukaryota</taxon>
        <taxon>Fungi</taxon>
        <taxon>Dikarya</taxon>
        <taxon>Ascomycota</taxon>
        <taxon>Pezizomycotina</taxon>
        <taxon>Sordariomycetes</taxon>
        <taxon>Xylariomycetidae</taxon>
        <taxon>Amphisphaeriales</taxon>
        <taxon>Apiosporaceae</taxon>
        <taxon>Apiospora</taxon>
    </lineage>
</organism>
<feature type="region of interest" description="Disordered" evidence="2">
    <location>
        <begin position="1065"/>
        <end position="1153"/>
    </location>
</feature>